<comment type="caution">
    <text evidence="3">The sequence shown here is derived from an EMBL/GenBank/DDBJ whole genome shotgun (WGS) entry which is preliminary data.</text>
</comment>
<dbReference type="PANTHER" id="PTHR46594:SF2">
    <property type="entry name" value="COPPER-TRANSPORTING ATPASE HMA4"/>
    <property type="match status" value="1"/>
</dbReference>
<evidence type="ECO:0000256" key="2">
    <source>
        <dbReference type="SAM" id="Phobius"/>
    </source>
</evidence>
<dbReference type="PANTHER" id="PTHR46594">
    <property type="entry name" value="P-TYPE CATION-TRANSPORTING ATPASE"/>
    <property type="match status" value="1"/>
</dbReference>
<reference evidence="3 4" key="1">
    <citation type="journal article" date="2019" name="G3 (Bethesda)">
        <title>Sequencing of a Wild Apple (Malus baccata) Genome Unravels the Differences Between Cultivated and Wild Apple Species Regarding Disease Resistance and Cold Tolerance.</title>
        <authorList>
            <person name="Chen X."/>
        </authorList>
    </citation>
    <scope>NUCLEOTIDE SEQUENCE [LARGE SCALE GENOMIC DNA]</scope>
    <source>
        <strain evidence="4">cv. Shandingzi</strain>
        <tissue evidence="3">Leaves</tissue>
    </source>
</reference>
<dbReference type="GO" id="GO:0046872">
    <property type="term" value="F:metal ion binding"/>
    <property type="evidence" value="ECO:0007669"/>
    <property type="project" value="UniProtKB-KW"/>
</dbReference>
<evidence type="ECO:0000256" key="1">
    <source>
        <dbReference type="ARBA" id="ARBA00022723"/>
    </source>
</evidence>
<keyword evidence="1" id="KW-0479">Metal-binding</keyword>
<sequence>MKSNLEDVVTAIDLSRKTMSRIRLNYVWALGNVISLPVAAGVLFPFTRIRLPLWLAGACLLHL</sequence>
<dbReference type="InterPro" id="IPR023214">
    <property type="entry name" value="HAD_sf"/>
</dbReference>
<evidence type="ECO:0000313" key="3">
    <source>
        <dbReference type="EMBL" id="TQD86179.1"/>
    </source>
</evidence>
<keyword evidence="4" id="KW-1185">Reference proteome</keyword>
<organism evidence="3 4">
    <name type="scientific">Malus baccata</name>
    <name type="common">Siberian crab apple</name>
    <name type="synonym">Pyrus baccata</name>
    <dbReference type="NCBI Taxonomy" id="106549"/>
    <lineage>
        <taxon>Eukaryota</taxon>
        <taxon>Viridiplantae</taxon>
        <taxon>Streptophyta</taxon>
        <taxon>Embryophyta</taxon>
        <taxon>Tracheophyta</taxon>
        <taxon>Spermatophyta</taxon>
        <taxon>Magnoliopsida</taxon>
        <taxon>eudicotyledons</taxon>
        <taxon>Gunneridae</taxon>
        <taxon>Pentapetalae</taxon>
        <taxon>rosids</taxon>
        <taxon>fabids</taxon>
        <taxon>Rosales</taxon>
        <taxon>Rosaceae</taxon>
        <taxon>Amygdaloideae</taxon>
        <taxon>Maleae</taxon>
        <taxon>Malus</taxon>
    </lineage>
</organism>
<dbReference type="EMBL" id="VIEB01000574">
    <property type="protein sequence ID" value="TQD86179.1"/>
    <property type="molecule type" value="Genomic_DNA"/>
</dbReference>
<proteinExistence type="predicted"/>
<keyword evidence="2" id="KW-0812">Transmembrane</keyword>
<dbReference type="STRING" id="106549.A0A540LIL6"/>
<dbReference type="AlphaFoldDB" id="A0A540LIL6"/>
<evidence type="ECO:0000313" key="4">
    <source>
        <dbReference type="Proteomes" id="UP000315295"/>
    </source>
</evidence>
<gene>
    <name evidence="3" type="ORF">C1H46_028255</name>
</gene>
<accession>A0A540LIL6</accession>
<name>A0A540LIL6_MALBA</name>
<dbReference type="Gene3D" id="3.40.50.1000">
    <property type="entry name" value="HAD superfamily/HAD-like"/>
    <property type="match status" value="1"/>
</dbReference>
<keyword evidence="2" id="KW-0472">Membrane</keyword>
<keyword evidence="2" id="KW-1133">Transmembrane helix</keyword>
<dbReference type="Proteomes" id="UP000315295">
    <property type="component" value="Unassembled WGS sequence"/>
</dbReference>
<protein>
    <submittedName>
        <fullName evidence="3">Uncharacterized protein</fullName>
    </submittedName>
</protein>
<feature type="transmembrane region" description="Helical" evidence="2">
    <location>
        <begin position="26"/>
        <end position="46"/>
    </location>
</feature>